<dbReference type="Proteomes" id="UP001497444">
    <property type="component" value="Unassembled WGS sequence"/>
</dbReference>
<comment type="caution">
    <text evidence="1">The sequence shown here is derived from an EMBL/GenBank/DDBJ whole genome shotgun (WGS) entry which is preliminary data.</text>
</comment>
<evidence type="ECO:0000313" key="2">
    <source>
        <dbReference type="Proteomes" id="UP001497444"/>
    </source>
</evidence>
<keyword evidence="2" id="KW-1185">Reference proteome</keyword>
<proteinExistence type="predicted"/>
<organism evidence="1 2">
    <name type="scientific">Sphagnum jensenii</name>
    <dbReference type="NCBI Taxonomy" id="128206"/>
    <lineage>
        <taxon>Eukaryota</taxon>
        <taxon>Viridiplantae</taxon>
        <taxon>Streptophyta</taxon>
        <taxon>Embryophyta</taxon>
        <taxon>Bryophyta</taxon>
        <taxon>Sphagnophytina</taxon>
        <taxon>Sphagnopsida</taxon>
        <taxon>Sphagnales</taxon>
        <taxon>Sphagnaceae</taxon>
        <taxon>Sphagnum</taxon>
    </lineage>
</organism>
<gene>
    <name evidence="1" type="ORF">CSSPJE1EN1_LOCUS26617</name>
</gene>
<accession>A0ABP0V9Z5</accession>
<sequence length="90" mass="10241">MSLTRRLTMADAYIFEFGEENENGERRHFVESKLKVGLAKLQARKAVPALIALVCGYGCGKLHRLNDYDYNDVIEVFPSYEQPKADADNE</sequence>
<name>A0ABP0V9Z5_9BRYO</name>
<reference evidence="1" key="1">
    <citation type="submission" date="2024-02" db="EMBL/GenBank/DDBJ databases">
        <authorList>
            <consortium name="ELIXIR-Norway"/>
            <consortium name="Elixir Norway"/>
        </authorList>
    </citation>
    <scope>NUCLEOTIDE SEQUENCE</scope>
</reference>
<evidence type="ECO:0000313" key="1">
    <source>
        <dbReference type="EMBL" id="CAK9251239.1"/>
    </source>
</evidence>
<dbReference type="EMBL" id="CAXAQS010000347">
    <property type="protein sequence ID" value="CAK9251239.1"/>
    <property type="molecule type" value="Genomic_DNA"/>
</dbReference>
<protein>
    <submittedName>
        <fullName evidence="1">Uncharacterized protein</fullName>
    </submittedName>
</protein>